<reference evidence="1" key="1">
    <citation type="journal article" date="2020" name="Plant Biotechnol. J.">
        <title>The pomegranate (Punica granatum L.) draft genome dissects genetic divergence between soft- and hard-seeded cultivars.</title>
        <authorList>
            <person name="Luo X."/>
            <person name="Li H."/>
            <person name="Wu Z."/>
            <person name="Yao W."/>
            <person name="Zhao P."/>
            <person name="Cao D."/>
            <person name="Yu H."/>
            <person name="Li K."/>
            <person name="Poudel K."/>
            <person name="Zhao D."/>
            <person name="Zhang F."/>
            <person name="Xia X."/>
            <person name="Chen L."/>
            <person name="Wang Q."/>
            <person name="Jing D."/>
            <person name="Cao S."/>
        </authorList>
    </citation>
    <scope>NUCLEOTIDE SEQUENCE [LARGE SCALE GENOMIC DNA]</scope>
    <source>
        <strain evidence="1">cv. Tunisia</strain>
    </source>
</reference>
<dbReference type="PANTHER" id="PTHR33116:SF84">
    <property type="entry name" value="RNA-DIRECTED DNA POLYMERASE"/>
    <property type="match status" value="1"/>
</dbReference>
<reference evidence="2" key="2">
    <citation type="submission" date="2025-08" db="UniProtKB">
        <authorList>
            <consortium name="RefSeq"/>
        </authorList>
    </citation>
    <scope>IDENTIFICATION</scope>
    <source>
        <tissue evidence="2">Leaf</tissue>
    </source>
</reference>
<proteinExistence type="predicted"/>
<name>A0A6P8CIY9_PUNGR</name>
<sequence length="145" mass="16905">MELTQRDGVYQSHVSRRLHLMIYFWESSMSRIRLSPAELKIYCDGMDELTIQRLLDLSGFKRGILPVRYLGVTFIPVRLTDRDCKSLIDKITSRIEGWVVKKFSYAGKLQLAKSVIHSQVNFWCCAFVLPKKVLKMVEKKCKAFL</sequence>
<dbReference type="RefSeq" id="XP_031381366.1">
    <property type="nucleotide sequence ID" value="XM_031525506.1"/>
</dbReference>
<evidence type="ECO:0000313" key="1">
    <source>
        <dbReference type="Proteomes" id="UP000515151"/>
    </source>
</evidence>
<dbReference type="PANTHER" id="PTHR33116">
    <property type="entry name" value="REVERSE TRANSCRIPTASE ZINC-BINDING DOMAIN-CONTAINING PROTEIN-RELATED-RELATED"/>
    <property type="match status" value="1"/>
</dbReference>
<dbReference type="Proteomes" id="UP000515151">
    <property type="component" value="Chromosome 2"/>
</dbReference>
<accession>A0A6P8CIY9</accession>
<evidence type="ECO:0000313" key="2">
    <source>
        <dbReference type="RefSeq" id="XP_031381366.1"/>
    </source>
</evidence>
<dbReference type="GeneID" id="116196010"/>
<keyword evidence="1" id="KW-1185">Reference proteome</keyword>
<dbReference type="OrthoDB" id="1751077at2759"/>
<gene>
    <name evidence="2" type="primary">LOC116196010</name>
</gene>
<dbReference type="AlphaFoldDB" id="A0A6P8CIY9"/>
<organism evidence="1 2">
    <name type="scientific">Punica granatum</name>
    <name type="common">Pomegranate</name>
    <dbReference type="NCBI Taxonomy" id="22663"/>
    <lineage>
        <taxon>Eukaryota</taxon>
        <taxon>Viridiplantae</taxon>
        <taxon>Streptophyta</taxon>
        <taxon>Embryophyta</taxon>
        <taxon>Tracheophyta</taxon>
        <taxon>Spermatophyta</taxon>
        <taxon>Magnoliopsida</taxon>
        <taxon>eudicotyledons</taxon>
        <taxon>Gunneridae</taxon>
        <taxon>Pentapetalae</taxon>
        <taxon>rosids</taxon>
        <taxon>malvids</taxon>
        <taxon>Myrtales</taxon>
        <taxon>Lythraceae</taxon>
        <taxon>Punica</taxon>
    </lineage>
</organism>
<protein>
    <submittedName>
        <fullName evidence="2">Uncharacterized protein LOC116196010 isoform X1</fullName>
    </submittedName>
</protein>